<dbReference type="EC" id="5.1.3.14" evidence="2"/>
<dbReference type="GO" id="GO:0004553">
    <property type="term" value="F:hydrolase activity, hydrolyzing O-glycosyl compounds"/>
    <property type="evidence" value="ECO:0007669"/>
    <property type="project" value="InterPro"/>
</dbReference>
<dbReference type="GO" id="GO:0006047">
    <property type="term" value="P:UDP-N-acetylglucosamine metabolic process"/>
    <property type="evidence" value="ECO:0007669"/>
    <property type="project" value="InterPro"/>
</dbReference>
<dbReference type="PANTHER" id="PTHR43174">
    <property type="entry name" value="UDP-N-ACETYLGLUCOSAMINE 2-EPIMERASE"/>
    <property type="match status" value="1"/>
</dbReference>
<dbReference type="Gene3D" id="3.40.50.2000">
    <property type="entry name" value="Glycogen Phosphorylase B"/>
    <property type="match status" value="2"/>
</dbReference>
<dbReference type="InterPro" id="IPR003331">
    <property type="entry name" value="UDP_GlcNAc_Epimerase_2_dom"/>
</dbReference>
<reference evidence="2 3" key="1">
    <citation type="submission" date="2018-12" db="EMBL/GenBank/DDBJ databases">
        <authorList>
            <consortium name="Pathogen Informatics"/>
        </authorList>
    </citation>
    <scope>NUCLEOTIDE SEQUENCE [LARGE SCALE GENOMIC DNA]</scope>
    <source>
        <strain evidence="2 3">NCTC11541</strain>
    </source>
</reference>
<evidence type="ECO:0000313" key="3">
    <source>
        <dbReference type="Proteomes" id="UP000278157"/>
    </source>
</evidence>
<name>A0A3S4US35_CAMUP</name>
<dbReference type="Proteomes" id="UP000278157">
    <property type="component" value="Chromosome"/>
</dbReference>
<evidence type="ECO:0000259" key="1">
    <source>
        <dbReference type="Pfam" id="PF02350"/>
    </source>
</evidence>
<dbReference type="EMBL" id="LR134372">
    <property type="protein sequence ID" value="VEG84888.1"/>
    <property type="molecule type" value="Genomic_DNA"/>
</dbReference>
<proteinExistence type="predicted"/>
<dbReference type="Pfam" id="PF02350">
    <property type="entry name" value="Epimerase_2"/>
    <property type="match status" value="1"/>
</dbReference>
<dbReference type="PANTHER" id="PTHR43174:SF3">
    <property type="entry name" value="UDP-N-ACETYLGLUCOSAMINE 2-EPIMERASE"/>
    <property type="match status" value="1"/>
</dbReference>
<organism evidence="2 3">
    <name type="scientific">Campylobacter upsaliensis</name>
    <dbReference type="NCBI Taxonomy" id="28080"/>
    <lineage>
        <taxon>Bacteria</taxon>
        <taxon>Pseudomonadati</taxon>
        <taxon>Campylobacterota</taxon>
        <taxon>Epsilonproteobacteria</taxon>
        <taxon>Campylobacterales</taxon>
        <taxon>Campylobacteraceae</taxon>
        <taxon>Campylobacter</taxon>
    </lineage>
</organism>
<dbReference type="NCBIfam" id="TIGR03568">
    <property type="entry name" value="NeuC_NnaA"/>
    <property type="match status" value="1"/>
</dbReference>
<dbReference type="RefSeq" id="WP_027303692.1">
    <property type="nucleotide sequence ID" value="NZ_CBCRZS010000022.1"/>
</dbReference>
<dbReference type="InterPro" id="IPR029767">
    <property type="entry name" value="WecB-like"/>
</dbReference>
<feature type="domain" description="UDP-N-acetylglucosamine 2-epimerase" evidence="1">
    <location>
        <begin position="23"/>
        <end position="338"/>
    </location>
</feature>
<keyword evidence="2" id="KW-0413">Isomerase</keyword>
<gene>
    <name evidence="2" type="primary">neuC_2</name>
    <name evidence="2" type="ORF">NCTC11541_00925</name>
</gene>
<dbReference type="AlphaFoldDB" id="A0A3S4US35"/>
<dbReference type="OrthoDB" id="9803238at2"/>
<dbReference type="InterPro" id="IPR020004">
    <property type="entry name" value="UDP-GlcNAc_Epase"/>
</dbReference>
<dbReference type="SUPFAM" id="SSF53756">
    <property type="entry name" value="UDP-Glycosyltransferase/glycogen phosphorylase"/>
    <property type="match status" value="1"/>
</dbReference>
<dbReference type="GO" id="GO:0008761">
    <property type="term" value="F:UDP-N-acetylglucosamine 2-epimerase activity"/>
    <property type="evidence" value="ECO:0007669"/>
    <property type="project" value="UniProtKB-EC"/>
</dbReference>
<protein>
    <submittedName>
        <fullName evidence="2">UDP-N-acetylglucosamine 2-epimerase</fullName>
        <ecNumber evidence="2">5.1.3.14</ecNumber>
    </submittedName>
</protein>
<sequence length="373" mass="42767">MKKIVFITGTRADFSKIKSLMLKVEKANDFELFIFATGMHMSKNFGLTVKEIEKCGFKNIFKFINHDKYFQMDKALSATIDGFSRFIHELEPDLIVVHGDRIEPLAACMVGSLNNILVAHIEGGEISGTIDDSIRHAISKLAHIHLVNDQMAKKRLIQMGEAEDSIFIIGSPDLEILAHNKISLELAKNYYDIPYENYALVMFHPVTTEFHTLKEQSDCLVEALKKSQKNYIVIYPNNDLGFEQILQSYEDLKKFKNFKFFPSLRFEYFITLLKNADFIIGNSSCILKEAVYLNIPGILVGSRQNGRKGQESVKCVETKTEVILQAIHTLQKPNNINKNKKLKILDSSKLFFKHLQNGDFFKIKQQKIFKDLK</sequence>
<accession>A0A3S4US35</accession>
<evidence type="ECO:0000313" key="2">
    <source>
        <dbReference type="EMBL" id="VEG84888.1"/>
    </source>
</evidence>